<accession>A0A385ECK2</accession>
<keyword evidence="3" id="KW-1185">Reference proteome</keyword>
<dbReference type="Pfam" id="PF11750">
    <property type="entry name" value="DUF3307"/>
    <property type="match status" value="1"/>
</dbReference>
<sequence length="132" mass="15124">MAQIVWLAVLFQVKHFVFDWAYQPPYMWKNKGTFGHWGGLVHSGIHAVWSALILALFAAITLKSDGAVRAIPLIAVAEFVAHYLIDWAKMNINRKMGWTATTHHAFWVLTGFDQLLHQLTYVAIVAYWVSLW</sequence>
<feature type="transmembrane region" description="Helical" evidence="1">
    <location>
        <begin position="106"/>
        <end position="129"/>
    </location>
</feature>
<protein>
    <recommendedName>
        <fullName evidence="4">DUF3307 domain-containing protein</fullName>
    </recommendedName>
</protein>
<feature type="transmembrane region" description="Helical" evidence="1">
    <location>
        <begin position="66"/>
        <end position="85"/>
    </location>
</feature>
<evidence type="ECO:0000256" key="1">
    <source>
        <dbReference type="SAM" id="Phobius"/>
    </source>
</evidence>
<keyword evidence="1" id="KW-0472">Membrane</keyword>
<evidence type="ECO:0008006" key="4">
    <source>
        <dbReference type="Google" id="ProtNLM"/>
    </source>
</evidence>
<dbReference type="EMBL" id="MH588546">
    <property type="protein sequence ID" value="AXQ69380.1"/>
    <property type="molecule type" value="Genomic_DNA"/>
</dbReference>
<gene>
    <name evidence="2" type="ORF">CcrBL9_gp356</name>
</gene>
<reference evidence="2 3" key="2">
    <citation type="submission" date="2018-09" db="EMBL/GenBank/DDBJ databases">
        <title>Giant CbK-like Caulobacter bacteriophages have genetically divergent genomes.</title>
        <authorList>
            <person name="Wilson K."/>
            <person name="Ely B."/>
        </authorList>
    </citation>
    <scope>NUCLEOTIDE SEQUENCE [LARGE SCALE GENOMIC DNA]</scope>
</reference>
<name>A0A385ECK2_9CAUD</name>
<keyword evidence="1" id="KW-1133">Transmembrane helix</keyword>
<dbReference type="Proteomes" id="UP000259421">
    <property type="component" value="Segment"/>
</dbReference>
<organism evidence="2 3">
    <name type="scientific">Caulobacter phage CcrBL9</name>
    <dbReference type="NCBI Taxonomy" id="2283270"/>
    <lineage>
        <taxon>Viruses</taxon>
        <taxon>Duplodnaviria</taxon>
        <taxon>Heunggongvirae</taxon>
        <taxon>Uroviricota</taxon>
        <taxon>Caudoviricetes</taxon>
        <taxon>Jeanschmidtviridae</taxon>
        <taxon>Bertelyvirus</taxon>
        <taxon>Bertelyvirus BL9</taxon>
    </lineage>
</organism>
<proteinExistence type="predicted"/>
<reference evidence="3" key="1">
    <citation type="submission" date="2018-07" db="EMBL/GenBank/DDBJ databases">
        <title>Giant CbK-like Caulobacter bacteriophages have genetically divergent genomes.</title>
        <authorList>
            <person name="Wilson K.M."/>
            <person name="Ely B."/>
        </authorList>
    </citation>
    <scope>NUCLEOTIDE SEQUENCE [LARGE SCALE GENOMIC DNA]</scope>
</reference>
<keyword evidence="1" id="KW-0812">Transmembrane</keyword>
<evidence type="ECO:0000313" key="3">
    <source>
        <dbReference type="Proteomes" id="UP000259421"/>
    </source>
</evidence>
<evidence type="ECO:0000313" key="2">
    <source>
        <dbReference type="EMBL" id="AXQ69380.1"/>
    </source>
</evidence>
<feature type="transmembrane region" description="Helical" evidence="1">
    <location>
        <begin position="37"/>
        <end position="60"/>
    </location>
</feature>
<dbReference type="InterPro" id="IPR021737">
    <property type="entry name" value="Phage_phiKZ_Orf197"/>
</dbReference>